<evidence type="ECO:0000313" key="2">
    <source>
        <dbReference type="Proteomes" id="UP001301958"/>
    </source>
</evidence>
<proteinExistence type="predicted"/>
<gene>
    <name evidence="1" type="ORF">QBC38DRAFT_371644</name>
</gene>
<protein>
    <recommendedName>
        <fullName evidence="3">DRBM domain-containing protein</fullName>
    </recommendedName>
</protein>
<comment type="caution">
    <text evidence="1">The sequence shown here is derived from an EMBL/GenBank/DDBJ whole genome shotgun (WGS) entry which is preliminary data.</text>
</comment>
<reference evidence="1" key="2">
    <citation type="submission" date="2023-05" db="EMBL/GenBank/DDBJ databases">
        <authorList>
            <consortium name="Lawrence Berkeley National Laboratory"/>
            <person name="Steindorff A."/>
            <person name="Hensen N."/>
            <person name="Bonometti L."/>
            <person name="Westerberg I."/>
            <person name="Brannstrom I.O."/>
            <person name="Guillou S."/>
            <person name="Cros-Aarteil S."/>
            <person name="Calhoun S."/>
            <person name="Haridas S."/>
            <person name="Kuo A."/>
            <person name="Mondo S."/>
            <person name="Pangilinan J."/>
            <person name="Riley R."/>
            <person name="Labutti K."/>
            <person name="Andreopoulos B."/>
            <person name="Lipzen A."/>
            <person name="Chen C."/>
            <person name="Yanf M."/>
            <person name="Daum C."/>
            <person name="Ng V."/>
            <person name="Clum A."/>
            <person name="Ohm R."/>
            <person name="Martin F."/>
            <person name="Silar P."/>
            <person name="Natvig D."/>
            <person name="Lalanne C."/>
            <person name="Gautier V."/>
            <person name="Ament-Velasquez S.L."/>
            <person name="Kruys A."/>
            <person name="Hutchinson M.I."/>
            <person name="Powell A.J."/>
            <person name="Barry K."/>
            <person name="Miller A.N."/>
            <person name="Grigoriev I.V."/>
            <person name="Debuchy R."/>
            <person name="Gladieux P."/>
            <person name="Thoren M.H."/>
            <person name="Johannesson H."/>
        </authorList>
    </citation>
    <scope>NUCLEOTIDE SEQUENCE</scope>
    <source>
        <strain evidence="1">CBS 990.96</strain>
    </source>
</reference>
<keyword evidence="2" id="KW-1185">Reference proteome</keyword>
<sequence>MATLAPNKPQESQQDEVAIDFDAIRAWLTEQQRNPDREITPMQKRALQDLHRSLNKEEPPMGDLDWISLMEQYKNAHKAEGAFHIFHDTEAPLGKWTCIVKFRGHKDSDDVYTFPVGDPPAFAKKKDAKRYAAKCCIEWLMKERYMPMGGASVSFLKGTQGVRHFQPKILPVPEEDRGGARLGGGPVPTGKEYKMDVHDEDIPATKRVEEMCRRLGLVSPKYVVTPNLDNEAYFDGYADFAADAGRISTKETKVKFIYSRTFTRHAIAEKVLGILFEIEKKRKEICDEVAGEVLATFVSKK</sequence>
<dbReference type="EMBL" id="MU865402">
    <property type="protein sequence ID" value="KAK4224158.1"/>
    <property type="molecule type" value="Genomic_DNA"/>
</dbReference>
<evidence type="ECO:0008006" key="3">
    <source>
        <dbReference type="Google" id="ProtNLM"/>
    </source>
</evidence>
<name>A0AAN7BIY0_9PEZI</name>
<evidence type="ECO:0000313" key="1">
    <source>
        <dbReference type="EMBL" id="KAK4224158.1"/>
    </source>
</evidence>
<organism evidence="1 2">
    <name type="scientific">Podospora fimiseda</name>
    <dbReference type="NCBI Taxonomy" id="252190"/>
    <lineage>
        <taxon>Eukaryota</taxon>
        <taxon>Fungi</taxon>
        <taxon>Dikarya</taxon>
        <taxon>Ascomycota</taxon>
        <taxon>Pezizomycotina</taxon>
        <taxon>Sordariomycetes</taxon>
        <taxon>Sordariomycetidae</taxon>
        <taxon>Sordariales</taxon>
        <taxon>Podosporaceae</taxon>
        <taxon>Podospora</taxon>
    </lineage>
</organism>
<accession>A0AAN7BIY0</accession>
<dbReference type="AlphaFoldDB" id="A0AAN7BIY0"/>
<dbReference type="Proteomes" id="UP001301958">
    <property type="component" value="Unassembled WGS sequence"/>
</dbReference>
<reference evidence="1" key="1">
    <citation type="journal article" date="2023" name="Mol. Phylogenet. Evol.">
        <title>Genome-scale phylogeny and comparative genomics of the fungal order Sordariales.</title>
        <authorList>
            <person name="Hensen N."/>
            <person name="Bonometti L."/>
            <person name="Westerberg I."/>
            <person name="Brannstrom I.O."/>
            <person name="Guillou S."/>
            <person name="Cros-Aarteil S."/>
            <person name="Calhoun S."/>
            <person name="Haridas S."/>
            <person name="Kuo A."/>
            <person name="Mondo S."/>
            <person name="Pangilinan J."/>
            <person name="Riley R."/>
            <person name="LaButti K."/>
            <person name="Andreopoulos B."/>
            <person name="Lipzen A."/>
            <person name="Chen C."/>
            <person name="Yan M."/>
            <person name="Daum C."/>
            <person name="Ng V."/>
            <person name="Clum A."/>
            <person name="Steindorff A."/>
            <person name="Ohm R.A."/>
            <person name="Martin F."/>
            <person name="Silar P."/>
            <person name="Natvig D.O."/>
            <person name="Lalanne C."/>
            <person name="Gautier V."/>
            <person name="Ament-Velasquez S.L."/>
            <person name="Kruys A."/>
            <person name="Hutchinson M.I."/>
            <person name="Powell A.J."/>
            <person name="Barry K."/>
            <person name="Miller A.N."/>
            <person name="Grigoriev I.V."/>
            <person name="Debuchy R."/>
            <person name="Gladieux P."/>
            <person name="Hiltunen Thoren M."/>
            <person name="Johannesson H."/>
        </authorList>
    </citation>
    <scope>NUCLEOTIDE SEQUENCE</scope>
    <source>
        <strain evidence="1">CBS 990.96</strain>
    </source>
</reference>